<evidence type="ECO:0000313" key="2">
    <source>
        <dbReference type="Proteomes" id="UP001630127"/>
    </source>
</evidence>
<organism evidence="1 2">
    <name type="scientific">Cinchona calisaya</name>
    <dbReference type="NCBI Taxonomy" id="153742"/>
    <lineage>
        <taxon>Eukaryota</taxon>
        <taxon>Viridiplantae</taxon>
        <taxon>Streptophyta</taxon>
        <taxon>Embryophyta</taxon>
        <taxon>Tracheophyta</taxon>
        <taxon>Spermatophyta</taxon>
        <taxon>Magnoliopsida</taxon>
        <taxon>eudicotyledons</taxon>
        <taxon>Gunneridae</taxon>
        <taxon>Pentapetalae</taxon>
        <taxon>asterids</taxon>
        <taxon>lamiids</taxon>
        <taxon>Gentianales</taxon>
        <taxon>Rubiaceae</taxon>
        <taxon>Cinchonoideae</taxon>
        <taxon>Cinchoneae</taxon>
        <taxon>Cinchona</taxon>
    </lineage>
</organism>
<reference evidence="1 2" key="1">
    <citation type="submission" date="2024-11" db="EMBL/GenBank/DDBJ databases">
        <title>A near-complete genome assembly of Cinchona calisaya.</title>
        <authorList>
            <person name="Lian D.C."/>
            <person name="Zhao X.W."/>
            <person name="Wei L."/>
        </authorList>
    </citation>
    <scope>NUCLEOTIDE SEQUENCE [LARGE SCALE GENOMIC DNA]</scope>
    <source>
        <tissue evidence="1">Nenye</tissue>
    </source>
</reference>
<accession>A0ABD3B2A8</accession>
<dbReference type="EMBL" id="JBJUIK010000001">
    <property type="protein sequence ID" value="KAL3537670.1"/>
    <property type="molecule type" value="Genomic_DNA"/>
</dbReference>
<gene>
    <name evidence="1" type="ORF">ACH5RR_001036</name>
</gene>
<dbReference type="Proteomes" id="UP001630127">
    <property type="component" value="Unassembled WGS sequence"/>
</dbReference>
<sequence length="209" mass="23577">MLLKNKIISSRQEEILIPPSNNIHMAVVDDHDIRVWNMASLEKEFCRRLSLTDADAKADNVGDREILIAGFKNFLQDIYRWMGDKAEQVNTAILASSTQICMLKAHDTNSNNSGLTCRTWLLRGDFNIIASTTEYIGPRCLDIHSIQEFNTAINACRIKEILFREVPALGLASAMVDVFGEDYHISRPFASQIPTYVDVPFRFSSSCTT</sequence>
<keyword evidence="2" id="KW-1185">Reference proteome</keyword>
<evidence type="ECO:0000313" key="1">
    <source>
        <dbReference type="EMBL" id="KAL3537670.1"/>
    </source>
</evidence>
<protein>
    <submittedName>
        <fullName evidence="1">Uncharacterized protein</fullName>
    </submittedName>
</protein>
<name>A0ABD3B2A8_9GENT</name>
<dbReference type="AlphaFoldDB" id="A0ABD3B2A8"/>
<proteinExistence type="predicted"/>
<comment type="caution">
    <text evidence="1">The sequence shown here is derived from an EMBL/GenBank/DDBJ whole genome shotgun (WGS) entry which is preliminary data.</text>
</comment>